<evidence type="ECO:0000313" key="2">
    <source>
        <dbReference type="EMBL" id="CAY79504.1"/>
    </source>
</evidence>
<protein>
    <submittedName>
        <fullName evidence="2">EC1118_1F14_1563p</fullName>
    </submittedName>
</protein>
<feature type="transmembrane region" description="Helical" evidence="1">
    <location>
        <begin position="58"/>
        <end position="76"/>
    </location>
</feature>
<dbReference type="HOGENOM" id="CLU_2293898_0_0_1"/>
<reference evidence="2 3" key="1">
    <citation type="journal article" date="2009" name="Proc. Natl. Acad. Sci. U.S.A.">
        <title>Eukaryote-to-eukaryote gene transfer events revealed by the genome sequence of the wine yeast Saccharomyces cerevisiae EC1118.</title>
        <authorList>
            <person name="Novo M."/>
            <person name="Bigey F."/>
            <person name="Beyne E."/>
            <person name="Galeote V."/>
            <person name="Gavory F."/>
            <person name="Mallet S."/>
            <person name="Cambot B."/>
            <person name="Legras J.L."/>
            <person name="Wincker P."/>
            <person name="Casaregola S."/>
            <person name="Dequin S."/>
        </authorList>
    </citation>
    <scope>NUCLEOTIDE SEQUENCE [LARGE SCALE GENOMIC DNA]</scope>
    <source>
        <strain evidence="3">Lalvin EC1118 / Prise de mousse</strain>
    </source>
</reference>
<name>C8Z7Y8_YEAS8</name>
<dbReference type="EMBL" id="FN393068">
    <property type="protein sequence ID" value="CAY79504.1"/>
    <property type="molecule type" value="Genomic_DNA"/>
</dbReference>
<accession>C8Z7Y8</accession>
<evidence type="ECO:0000313" key="3">
    <source>
        <dbReference type="Proteomes" id="UP000000286"/>
    </source>
</evidence>
<gene>
    <name evidence="2" type="ORF">EC1118_1F14_1563g</name>
</gene>
<proteinExistence type="predicted"/>
<keyword evidence="1" id="KW-0472">Membrane</keyword>
<dbReference type="AlphaFoldDB" id="C8Z7Y8"/>
<evidence type="ECO:0000256" key="1">
    <source>
        <dbReference type="SAM" id="Phobius"/>
    </source>
</evidence>
<sequence length="101" mass="11764">MDGLVTQATIQLRLFQLRMVPVQVLLLLLHCPKKELPKVSLLVSLALNEKNVMKYKCVFPSLNIIILMSDALMFFLRSSICKYRHTHIYIFMCIILANKHF</sequence>
<dbReference type="Proteomes" id="UP000000286">
    <property type="component" value="Chromosome VI"/>
</dbReference>
<organism evidence="2 3">
    <name type="scientific">Saccharomyces cerevisiae (strain Lalvin EC1118 / Prise de mousse)</name>
    <name type="common">Baker's yeast</name>
    <dbReference type="NCBI Taxonomy" id="643680"/>
    <lineage>
        <taxon>Eukaryota</taxon>
        <taxon>Fungi</taxon>
        <taxon>Dikarya</taxon>
        <taxon>Ascomycota</taxon>
        <taxon>Saccharomycotina</taxon>
        <taxon>Saccharomycetes</taxon>
        <taxon>Saccharomycetales</taxon>
        <taxon>Saccharomycetaceae</taxon>
        <taxon>Saccharomyces</taxon>
    </lineage>
</organism>
<keyword evidence="1" id="KW-0812">Transmembrane</keyword>
<keyword evidence="1" id="KW-1133">Transmembrane helix</keyword>